<feature type="coiled-coil region" evidence="1">
    <location>
        <begin position="976"/>
        <end position="1109"/>
    </location>
</feature>
<dbReference type="EMBL" id="VFQX01000003">
    <property type="protein sequence ID" value="KAF0984230.1"/>
    <property type="molecule type" value="Genomic_DNA"/>
</dbReference>
<evidence type="ECO:0000313" key="3">
    <source>
        <dbReference type="EMBL" id="KAF0984230.1"/>
    </source>
</evidence>
<dbReference type="VEuPathDB" id="AmoebaDB:NF0041090"/>
<dbReference type="GO" id="GO:0005524">
    <property type="term" value="F:ATP binding"/>
    <property type="evidence" value="ECO:0007669"/>
    <property type="project" value="InterPro"/>
</dbReference>
<feature type="coiled-coil region" evidence="1">
    <location>
        <begin position="727"/>
        <end position="803"/>
    </location>
</feature>
<dbReference type="OrthoDB" id="10445794at2759"/>
<feature type="domain" description="Kinesin motor" evidence="2">
    <location>
        <begin position="25"/>
        <end position="296"/>
    </location>
</feature>
<dbReference type="GeneID" id="68114625"/>
<dbReference type="VEuPathDB" id="AmoebaDB:NF0000700"/>
<feature type="coiled-coil region" evidence="1">
    <location>
        <begin position="557"/>
        <end position="680"/>
    </location>
</feature>
<keyword evidence="1" id="KW-0175">Coiled coil</keyword>
<evidence type="ECO:0000256" key="1">
    <source>
        <dbReference type="SAM" id="Coils"/>
    </source>
</evidence>
<feature type="coiled-coil region" evidence="1">
    <location>
        <begin position="376"/>
        <end position="420"/>
    </location>
</feature>
<evidence type="ECO:0000313" key="4">
    <source>
        <dbReference type="Proteomes" id="UP000444721"/>
    </source>
</evidence>
<dbReference type="VEuPathDB" id="AmoebaDB:NF0000690"/>
<dbReference type="SMART" id="SM00129">
    <property type="entry name" value="KISc"/>
    <property type="match status" value="1"/>
</dbReference>
<feature type="coiled-coil region" evidence="1">
    <location>
        <begin position="317"/>
        <end position="351"/>
    </location>
</feature>
<reference evidence="3 4" key="1">
    <citation type="journal article" date="2019" name="Sci. Rep.">
        <title>Nanopore sequencing improves the draft genome of the human pathogenic amoeba Naegleria fowleri.</title>
        <authorList>
            <person name="Liechti N."/>
            <person name="Schurch N."/>
            <person name="Bruggmann R."/>
            <person name="Wittwer M."/>
        </authorList>
    </citation>
    <scope>NUCLEOTIDE SEQUENCE [LARGE SCALE GENOMIC DNA]</scope>
    <source>
        <strain evidence="3 4">ATCC 30894</strain>
    </source>
</reference>
<name>A0A6A5CF78_NAEFO</name>
<keyword evidence="4" id="KW-1185">Reference proteome</keyword>
<dbReference type="RefSeq" id="XP_044568943.1">
    <property type="nucleotide sequence ID" value="XM_044711149.1"/>
</dbReference>
<organism evidence="3 4">
    <name type="scientific">Naegleria fowleri</name>
    <name type="common">Brain eating amoeba</name>
    <dbReference type="NCBI Taxonomy" id="5763"/>
    <lineage>
        <taxon>Eukaryota</taxon>
        <taxon>Discoba</taxon>
        <taxon>Heterolobosea</taxon>
        <taxon>Tetramitia</taxon>
        <taxon>Eutetramitia</taxon>
        <taxon>Vahlkampfiidae</taxon>
        <taxon>Naegleria</taxon>
    </lineage>
</organism>
<dbReference type="OMA" id="EINCQKE"/>
<evidence type="ECO:0000259" key="2">
    <source>
        <dbReference type="SMART" id="SM00129"/>
    </source>
</evidence>
<comment type="caution">
    <text evidence="3">The sequence shown here is derived from an EMBL/GenBank/DDBJ whole genome shotgun (WGS) entry which is preliminary data.</text>
</comment>
<accession>A0A6A5CF78</accession>
<dbReference type="GO" id="GO:0008017">
    <property type="term" value="F:microtubule binding"/>
    <property type="evidence" value="ECO:0007669"/>
    <property type="project" value="InterPro"/>
</dbReference>
<protein>
    <recommendedName>
        <fullName evidence="2">Kinesin motor domain-containing protein</fullName>
    </recommendedName>
</protein>
<sequence>MSGAVGENDSSQIMTNQAISSIPSSELVMRFCRFRPFIKYEMNDESDKKAQCSVAFHKSLKNVLLKYGVEKPVKYDFDKVFPMSTTPEQIFDSLGLPMLNESITTGCNNILISCGGKYSGRSFSIVGGRNWESEDVGPNDALLFRSIKFLLEHKYALTLSVNKVRNGSSVELMKKRESNTISSLRDLNECLKIVLREDQIENISGTIIYTVKIEDKDRTKRFYLTLIDSTLEDIHLISEVLRGETTESNLLFKNILNELIVGNFKVVVLANCSPHVSAAEVAKKTMDITTGFSITKTVHTDPPSSVGNTSQVVGKLAKNYEDMIARLRLNHNALKETCITLRREKDEMKNQLVRDIQKNIESVEAFLNEELSKFDKNERSKQHNELEEKNQQLRKLQSQVLEATENEHRLKETIEKLLHEQSINKDVASRLLIEKEEQFKKTINGLVENHAVQIAEITENWEHEKRMRIDLERSHHAEIHKIKQEYSEKLEHLNIQLKEKQELLDHAVIRANNMEKEMNNMKTKLMSDQSEKKTTSDRTDLLAQQVTILEQALLESKEKEDKLVANIKDEREKHKREIEELQTSHNNELKHYTELQQEKIQLEQSLVEMEERIKNTTSASNDNARKHEQEMQDLKAKIVGLEKALELRNVENEMSMLRQIEQKDQELKSMKMQCIELNNVISSLNIKIRELESCRDMDRKTWIESESSLKENLSEVFSQLNRSKEKIILLEDDIALKDSTIKELENKGSESLQQLLKLQSTLTERGNVILNMDREMKSLKEENTALKTEIENKLREVQDMDQNLREGSSKISTYEVEIQSLRELINTNKEIITKLTSEKSMMEKQISTLLHDASSSTDQLSIEKNNLELEKSKLEVAYQHAVESSKKQKEKLQTLSNKVLELERLLVEKNNELKNLQTACHATDQKFNELLSELNKTKEEHSIQLVEKDRMISSLVQKSTELTKKLAEHSSNDQIKKDLEKENSVLKEEILSLSKEKDVIVVEQEKLSKLVHSLNKSIDDLKKEKNELQRQIISSNNGDNTSTDEKCKIYESQVQTLSSKNKDLLEMLEKHKSELITQQNFTAEIERKLKQSEAVTENIRKELQEKQSLISVIKAELSNKDAELKNSKTLCSDSINAIKKLELSVQDRDREIIRLKKELEKNIILLEKGKTEITHHATEKLSSDAKSSALPTTSSEVTQLRNELAQTKLELENVKDKLQSLSSEQKKNQILIDISTKPTSKEKILSHIQTLIIAVEKAKQEKYHYKKICKQLEEELEKCKKLALNSPRQQQNIEKLMKCENIIKEARANLKRLGSLND</sequence>
<proteinExistence type="predicted"/>
<dbReference type="InterPro" id="IPR001752">
    <property type="entry name" value="Kinesin_motor_dom"/>
</dbReference>
<dbReference type="SUPFAM" id="SSF52540">
    <property type="entry name" value="P-loop containing nucleoside triphosphate hydrolases"/>
    <property type="match status" value="1"/>
</dbReference>
<dbReference type="GO" id="GO:0003777">
    <property type="term" value="F:microtubule motor activity"/>
    <property type="evidence" value="ECO:0007669"/>
    <property type="project" value="InterPro"/>
</dbReference>
<dbReference type="VEuPathDB" id="AmoebaDB:NfTy_002910"/>
<feature type="coiled-coil region" evidence="1">
    <location>
        <begin position="857"/>
        <end position="926"/>
    </location>
</feature>
<gene>
    <name evidence="3" type="ORF">FDP41_007407</name>
</gene>
<dbReference type="InterPro" id="IPR027417">
    <property type="entry name" value="P-loop_NTPase"/>
</dbReference>
<feature type="coiled-coil region" evidence="1">
    <location>
        <begin position="483"/>
        <end position="531"/>
    </location>
</feature>
<feature type="coiled-coil region" evidence="1">
    <location>
        <begin position="1197"/>
        <end position="1224"/>
    </location>
</feature>
<dbReference type="VEuPathDB" id="AmoebaDB:NF0000710"/>
<dbReference type="GO" id="GO:0007018">
    <property type="term" value="P:microtubule-based movement"/>
    <property type="evidence" value="ECO:0007669"/>
    <property type="project" value="InterPro"/>
</dbReference>
<dbReference type="VEuPathDB" id="AmoebaDB:FDP41_007407"/>
<dbReference type="Proteomes" id="UP000444721">
    <property type="component" value="Unassembled WGS sequence"/>
</dbReference>